<comment type="caution">
    <text evidence="10">The sequence shown here is derived from an EMBL/GenBank/DDBJ whole genome shotgun (WGS) entry which is preliminary data.</text>
</comment>
<keyword evidence="3" id="KW-0963">Cytoplasm</keyword>
<dbReference type="FunFam" id="3.10.20.90:FF:000149">
    <property type="entry name" value="microtubule-associated proteins 1A/1B light chain 3C"/>
    <property type="match status" value="1"/>
</dbReference>
<evidence type="ECO:0000256" key="4">
    <source>
        <dbReference type="ARBA" id="ARBA00023006"/>
    </source>
</evidence>
<evidence type="ECO:0000256" key="7">
    <source>
        <dbReference type="ARBA" id="ARBA00023329"/>
    </source>
</evidence>
<dbReference type="GO" id="GO:0005776">
    <property type="term" value="C:autophagosome"/>
    <property type="evidence" value="ECO:0007669"/>
    <property type="project" value="UniProtKB-SubCell"/>
</dbReference>
<evidence type="ECO:0000256" key="3">
    <source>
        <dbReference type="ARBA" id="ARBA00022490"/>
    </source>
</evidence>
<protein>
    <submittedName>
        <fullName evidence="10">Microtubule-associated s 1A 1B light chain 3A-like</fullName>
    </submittedName>
</protein>
<keyword evidence="11" id="KW-1185">Reference proteome</keyword>
<dbReference type="OrthoDB" id="6738456at2759"/>
<evidence type="ECO:0000256" key="9">
    <source>
        <dbReference type="RuleBase" id="RU004384"/>
    </source>
</evidence>
<reference evidence="10" key="1">
    <citation type="submission" date="2020-04" db="EMBL/GenBank/DDBJ databases">
        <authorList>
            <person name="Alioto T."/>
            <person name="Alioto T."/>
            <person name="Gomez Garrido J."/>
        </authorList>
    </citation>
    <scope>NUCLEOTIDE SEQUENCE</scope>
    <source>
        <strain evidence="10">A484AB</strain>
    </source>
</reference>
<keyword evidence="7" id="KW-0968">Cytoplasmic vesicle</keyword>
<dbReference type="Gene3D" id="3.10.20.90">
    <property type="entry name" value="Phosphatidylinositol 3-kinase Catalytic Subunit, Chain A, domain 1"/>
    <property type="match status" value="1"/>
</dbReference>
<dbReference type="EMBL" id="CACRXK020003563">
    <property type="protein sequence ID" value="CAB3999316.1"/>
    <property type="molecule type" value="Genomic_DNA"/>
</dbReference>
<evidence type="ECO:0000256" key="5">
    <source>
        <dbReference type="ARBA" id="ARBA00023136"/>
    </source>
</evidence>
<dbReference type="GO" id="GO:0031410">
    <property type="term" value="C:cytoplasmic vesicle"/>
    <property type="evidence" value="ECO:0007669"/>
    <property type="project" value="UniProtKB-KW"/>
</dbReference>
<dbReference type="GO" id="GO:0006950">
    <property type="term" value="P:response to stress"/>
    <property type="evidence" value="ECO:0007669"/>
    <property type="project" value="UniProtKB-ARBA"/>
</dbReference>
<proteinExistence type="inferred from homology"/>
<evidence type="ECO:0000313" key="11">
    <source>
        <dbReference type="Proteomes" id="UP001152795"/>
    </source>
</evidence>
<evidence type="ECO:0000256" key="1">
    <source>
        <dbReference type="ARBA" id="ARBA00004419"/>
    </source>
</evidence>
<evidence type="ECO:0000256" key="2">
    <source>
        <dbReference type="ARBA" id="ARBA00007293"/>
    </source>
</evidence>
<keyword evidence="5" id="KW-0472">Membrane</keyword>
<dbReference type="PANTHER" id="PTHR10969">
    <property type="entry name" value="MICROTUBULE-ASSOCIATED PROTEINS 1A/1B LIGHT CHAIN 3-RELATED"/>
    <property type="match status" value="1"/>
</dbReference>
<dbReference type="CDD" id="cd16129">
    <property type="entry name" value="Ubl_ATG8_MAP1LC3"/>
    <property type="match status" value="1"/>
</dbReference>
<sequence>MSQSYKCFKERKSFAARKRDSEGITKQYPDKIPVIVERYGSEKSLPILDKIKYLVPADLTMSNLASIIRKRLQLSPTQAFYLMVNERNMVSNSLTIGELYREEKHEDGFLYMVYASQESFG</sequence>
<dbReference type="GO" id="GO:0016236">
    <property type="term" value="P:macroautophagy"/>
    <property type="evidence" value="ECO:0007669"/>
    <property type="project" value="UniProtKB-ARBA"/>
</dbReference>
<dbReference type="GO" id="GO:0012505">
    <property type="term" value="C:endomembrane system"/>
    <property type="evidence" value="ECO:0007669"/>
    <property type="project" value="UniProtKB-SubCell"/>
</dbReference>
<dbReference type="AlphaFoldDB" id="A0A6S7H5R1"/>
<comment type="subcellular location">
    <subcellularLocation>
        <location evidence="1">Cytoplasmic vesicle</location>
        <location evidence="1">Autophagosome</location>
    </subcellularLocation>
    <subcellularLocation>
        <location evidence="8">Endomembrane system</location>
        <topology evidence="8">Lipid-anchor</topology>
    </subcellularLocation>
</comment>
<comment type="similarity">
    <text evidence="2 9">Belongs to the ATG8 family.</text>
</comment>
<dbReference type="SUPFAM" id="SSF54236">
    <property type="entry name" value="Ubiquitin-like"/>
    <property type="match status" value="1"/>
</dbReference>
<evidence type="ECO:0000256" key="8">
    <source>
        <dbReference type="ARBA" id="ARBA00037868"/>
    </source>
</evidence>
<dbReference type="Proteomes" id="UP001152795">
    <property type="component" value="Unassembled WGS sequence"/>
</dbReference>
<name>A0A6S7H5R1_PARCT</name>
<evidence type="ECO:0000256" key="6">
    <source>
        <dbReference type="ARBA" id="ARBA00023288"/>
    </source>
</evidence>
<evidence type="ECO:0000313" key="10">
    <source>
        <dbReference type="EMBL" id="CAB3999316.1"/>
    </source>
</evidence>
<gene>
    <name evidence="10" type="ORF">PACLA_8A042925</name>
</gene>
<dbReference type="InterPro" id="IPR004241">
    <property type="entry name" value="Atg8-like"/>
</dbReference>
<accession>A0A6S7H5R1</accession>
<organism evidence="10 11">
    <name type="scientific">Paramuricea clavata</name>
    <name type="common">Red gorgonian</name>
    <name type="synonym">Violescent sea-whip</name>
    <dbReference type="NCBI Taxonomy" id="317549"/>
    <lineage>
        <taxon>Eukaryota</taxon>
        <taxon>Metazoa</taxon>
        <taxon>Cnidaria</taxon>
        <taxon>Anthozoa</taxon>
        <taxon>Octocorallia</taxon>
        <taxon>Malacalcyonacea</taxon>
        <taxon>Plexauridae</taxon>
        <taxon>Paramuricea</taxon>
    </lineage>
</organism>
<keyword evidence="4 9" id="KW-0072">Autophagy</keyword>
<keyword evidence="6" id="KW-0449">Lipoprotein</keyword>
<dbReference type="InterPro" id="IPR029071">
    <property type="entry name" value="Ubiquitin-like_domsf"/>
</dbReference>
<dbReference type="Pfam" id="PF02991">
    <property type="entry name" value="ATG8"/>
    <property type="match status" value="1"/>
</dbReference>